<name>A0A8X6W6D7_TRICX</name>
<organism evidence="1 2">
    <name type="scientific">Trichonephila clavipes</name>
    <name type="common">Golden silk orbweaver</name>
    <name type="synonym">Nephila clavipes</name>
    <dbReference type="NCBI Taxonomy" id="2585209"/>
    <lineage>
        <taxon>Eukaryota</taxon>
        <taxon>Metazoa</taxon>
        <taxon>Ecdysozoa</taxon>
        <taxon>Arthropoda</taxon>
        <taxon>Chelicerata</taxon>
        <taxon>Arachnida</taxon>
        <taxon>Araneae</taxon>
        <taxon>Araneomorphae</taxon>
        <taxon>Entelegynae</taxon>
        <taxon>Araneoidea</taxon>
        <taxon>Nephilidae</taxon>
        <taxon>Trichonephila</taxon>
    </lineage>
</organism>
<dbReference type="PROSITE" id="PS51257">
    <property type="entry name" value="PROKAR_LIPOPROTEIN"/>
    <property type="match status" value="1"/>
</dbReference>
<proteinExistence type="predicted"/>
<evidence type="ECO:0000313" key="2">
    <source>
        <dbReference type="Proteomes" id="UP000887159"/>
    </source>
</evidence>
<protein>
    <submittedName>
        <fullName evidence="1">Uncharacterized protein</fullName>
    </submittedName>
</protein>
<sequence>MMSSKADLESERIINPSAISIALASLSCIRRGFFCCCLRHPNDSNIKSRPMEFIAARGCIYAPVVSCCFEHHTGDSTIWLSSNPISRPPTFLTLPPTKEELRLVGYLKYPKGIIHLQTSMASPGFEPDSQRH</sequence>
<dbReference type="EMBL" id="BMAU01021387">
    <property type="protein sequence ID" value="GFY28842.1"/>
    <property type="molecule type" value="Genomic_DNA"/>
</dbReference>
<dbReference type="AlphaFoldDB" id="A0A8X6W6D7"/>
<evidence type="ECO:0000313" key="1">
    <source>
        <dbReference type="EMBL" id="GFY28842.1"/>
    </source>
</evidence>
<comment type="caution">
    <text evidence="1">The sequence shown here is derived from an EMBL/GenBank/DDBJ whole genome shotgun (WGS) entry which is preliminary data.</text>
</comment>
<keyword evidence="2" id="KW-1185">Reference proteome</keyword>
<dbReference type="Proteomes" id="UP000887159">
    <property type="component" value="Unassembled WGS sequence"/>
</dbReference>
<reference evidence="1" key="1">
    <citation type="submission" date="2020-08" db="EMBL/GenBank/DDBJ databases">
        <title>Multicomponent nature underlies the extraordinary mechanical properties of spider dragline silk.</title>
        <authorList>
            <person name="Kono N."/>
            <person name="Nakamura H."/>
            <person name="Mori M."/>
            <person name="Yoshida Y."/>
            <person name="Ohtoshi R."/>
            <person name="Malay A.D."/>
            <person name="Moran D.A.P."/>
            <person name="Tomita M."/>
            <person name="Numata K."/>
            <person name="Arakawa K."/>
        </authorList>
    </citation>
    <scope>NUCLEOTIDE SEQUENCE</scope>
</reference>
<accession>A0A8X6W6D7</accession>
<gene>
    <name evidence="1" type="ORF">TNCV_4719751</name>
</gene>